<gene>
    <name evidence="2" type="ORF">CBOVIS_LOCUS11672</name>
</gene>
<sequence>MSSRFIFFCIFFLAVYSSINANTNDEKSEEERCGRRGFATLKKSCKAITNKYLCYSLFVSKWPKCCNCTIPELQANCCPNEFVYHLEYDDSEEDHSKLQESLMIYTLDKKVEAYRETTN</sequence>
<accession>A0A8S1FF26</accession>
<comment type="caution">
    <text evidence="2">The sequence shown here is derived from an EMBL/GenBank/DDBJ whole genome shotgun (WGS) entry which is preliminary data.</text>
</comment>
<organism evidence="2 3">
    <name type="scientific">Caenorhabditis bovis</name>
    <dbReference type="NCBI Taxonomy" id="2654633"/>
    <lineage>
        <taxon>Eukaryota</taxon>
        <taxon>Metazoa</taxon>
        <taxon>Ecdysozoa</taxon>
        <taxon>Nematoda</taxon>
        <taxon>Chromadorea</taxon>
        <taxon>Rhabditida</taxon>
        <taxon>Rhabditina</taxon>
        <taxon>Rhabditomorpha</taxon>
        <taxon>Rhabditoidea</taxon>
        <taxon>Rhabditidae</taxon>
        <taxon>Peloderinae</taxon>
        <taxon>Caenorhabditis</taxon>
    </lineage>
</organism>
<dbReference type="Proteomes" id="UP000494206">
    <property type="component" value="Unassembled WGS sequence"/>
</dbReference>
<reference evidence="2 3" key="1">
    <citation type="submission" date="2020-04" db="EMBL/GenBank/DDBJ databases">
        <authorList>
            <person name="Laetsch R D."/>
            <person name="Stevens L."/>
            <person name="Kumar S."/>
            <person name="Blaxter L. M."/>
        </authorList>
    </citation>
    <scope>NUCLEOTIDE SEQUENCE [LARGE SCALE GENOMIC DNA]</scope>
</reference>
<keyword evidence="3" id="KW-1185">Reference proteome</keyword>
<evidence type="ECO:0000313" key="3">
    <source>
        <dbReference type="Proteomes" id="UP000494206"/>
    </source>
</evidence>
<evidence type="ECO:0000313" key="2">
    <source>
        <dbReference type="EMBL" id="CAB3410108.1"/>
    </source>
</evidence>
<proteinExistence type="predicted"/>
<name>A0A8S1FF26_9PELO</name>
<dbReference type="AlphaFoldDB" id="A0A8S1FF26"/>
<feature type="signal peptide" evidence="1">
    <location>
        <begin position="1"/>
        <end position="21"/>
    </location>
</feature>
<dbReference type="EMBL" id="CADEPM010000010">
    <property type="protein sequence ID" value="CAB3410108.1"/>
    <property type="molecule type" value="Genomic_DNA"/>
</dbReference>
<evidence type="ECO:0000256" key="1">
    <source>
        <dbReference type="SAM" id="SignalP"/>
    </source>
</evidence>
<protein>
    <submittedName>
        <fullName evidence="2">Uncharacterized protein</fullName>
    </submittedName>
</protein>
<feature type="chain" id="PRO_5035856304" evidence="1">
    <location>
        <begin position="22"/>
        <end position="119"/>
    </location>
</feature>
<keyword evidence="1" id="KW-0732">Signal</keyword>